<proteinExistence type="predicted"/>
<dbReference type="NCBIfam" id="NF006749">
    <property type="entry name" value="PRK09272.1-2"/>
    <property type="match status" value="1"/>
</dbReference>
<feature type="transmembrane region" description="Helical" evidence="1">
    <location>
        <begin position="63"/>
        <end position="81"/>
    </location>
</feature>
<dbReference type="Proteomes" id="UP000008466">
    <property type="component" value="Chromosome"/>
</dbReference>
<reference evidence="3" key="1">
    <citation type="submission" date="2011-02" db="EMBL/GenBank/DDBJ databases">
        <title>Complete sequence of Spirochaeta sp. Buddy.</title>
        <authorList>
            <person name="Lucas S."/>
            <person name="Copeland A."/>
            <person name="Lapidus A."/>
            <person name="Cheng J.-F."/>
            <person name="Goodwin L."/>
            <person name="Pitluck S."/>
            <person name="Zeytun A."/>
            <person name="Detter J.C."/>
            <person name="Han C."/>
            <person name="Tapia R."/>
            <person name="Land M."/>
            <person name="Hauser L."/>
            <person name="Kyrpides N."/>
            <person name="Ivanova N."/>
            <person name="Mikhailova N."/>
            <person name="Pagani I."/>
            <person name="Ritalahti K.M."/>
            <person name="Loeffler F.E."/>
            <person name="Woyke T."/>
        </authorList>
    </citation>
    <scope>NUCLEOTIDE SEQUENCE [LARGE SCALE GENOMIC DNA]</scope>
    <source>
        <strain evidence="3">ATCC BAA-1886 / DSM 22777 / Buddy</strain>
    </source>
</reference>
<dbReference type="AlphaFoldDB" id="F0RT24"/>
<name>F0RT24_SPHGB</name>
<feature type="transmembrane region" description="Helical" evidence="1">
    <location>
        <begin position="87"/>
        <end position="109"/>
    </location>
</feature>
<protein>
    <recommendedName>
        <fullName evidence="4">DUF3147 family protein</fullName>
    </recommendedName>
</protein>
<dbReference type="HOGENOM" id="CLU_148666_1_0_12"/>
<feature type="transmembrane region" description="Helical" evidence="1">
    <location>
        <begin position="29"/>
        <end position="48"/>
    </location>
</feature>
<keyword evidence="3" id="KW-1185">Reference proteome</keyword>
<keyword evidence="1" id="KW-0472">Membrane</keyword>
<dbReference type="eggNOG" id="ENOG50322Z5">
    <property type="taxonomic scope" value="Bacteria"/>
</dbReference>
<accession>F0RT24</accession>
<gene>
    <name evidence="2" type="ordered locus">SpiBuddy_2659</name>
</gene>
<evidence type="ECO:0008006" key="4">
    <source>
        <dbReference type="Google" id="ProtNLM"/>
    </source>
</evidence>
<organism evidence="2 3">
    <name type="scientific">Sphaerochaeta globosa (strain ATCC BAA-1886 / DSM 22777 / Buddy)</name>
    <name type="common">Spirochaeta sp. (strain Buddy)</name>
    <dbReference type="NCBI Taxonomy" id="158189"/>
    <lineage>
        <taxon>Bacteria</taxon>
        <taxon>Pseudomonadati</taxon>
        <taxon>Spirochaetota</taxon>
        <taxon>Spirochaetia</taxon>
        <taxon>Spirochaetales</taxon>
        <taxon>Sphaerochaetaceae</taxon>
        <taxon>Sphaerochaeta</taxon>
    </lineage>
</organism>
<dbReference type="RefSeq" id="WP_013608315.1">
    <property type="nucleotide sequence ID" value="NC_015152.1"/>
</dbReference>
<sequence>MFYYLVKLTLSASLIVAVSEIAKRSSFVGALIASLPLTSLLALIWMYLEKTETQAIADLSRSIFWLVLPSLAFFLLFPALLSKGLHFWASLGISVSATIVLYGALVWVLRLFHVTL</sequence>
<evidence type="ECO:0000256" key="1">
    <source>
        <dbReference type="SAM" id="Phobius"/>
    </source>
</evidence>
<keyword evidence="1" id="KW-0812">Transmembrane</keyword>
<dbReference type="InterPro" id="IPR058117">
    <property type="entry name" value="BV97_02767-like"/>
</dbReference>
<dbReference type="STRING" id="158189.SpiBuddy_2659"/>
<dbReference type="OrthoDB" id="47473at2"/>
<dbReference type="KEGG" id="sbu:SpiBuddy_2659"/>
<keyword evidence="1" id="KW-1133">Transmembrane helix</keyword>
<dbReference type="EMBL" id="CP002541">
    <property type="protein sequence ID" value="ADY14470.1"/>
    <property type="molecule type" value="Genomic_DNA"/>
</dbReference>
<evidence type="ECO:0000313" key="2">
    <source>
        <dbReference type="EMBL" id="ADY14470.1"/>
    </source>
</evidence>
<evidence type="ECO:0000313" key="3">
    <source>
        <dbReference type="Proteomes" id="UP000008466"/>
    </source>
</evidence>